<accession>A0A1G9U9K4</accession>
<dbReference type="Pfam" id="PF19118">
    <property type="entry name" value="DUF5802"/>
    <property type="match status" value="1"/>
</dbReference>
<organism evidence="1 2">
    <name type="scientific">Halogranum gelatinilyticum</name>
    <dbReference type="NCBI Taxonomy" id="660521"/>
    <lineage>
        <taxon>Archaea</taxon>
        <taxon>Methanobacteriati</taxon>
        <taxon>Methanobacteriota</taxon>
        <taxon>Stenosarchaea group</taxon>
        <taxon>Halobacteria</taxon>
        <taxon>Halobacteriales</taxon>
        <taxon>Haloferacaceae</taxon>
    </lineage>
</organism>
<dbReference type="Proteomes" id="UP000199451">
    <property type="component" value="Unassembled WGS sequence"/>
</dbReference>
<proteinExistence type="predicted"/>
<dbReference type="EMBL" id="FNHL01000002">
    <property type="protein sequence ID" value="SDM56621.1"/>
    <property type="molecule type" value="Genomic_DNA"/>
</dbReference>
<name>A0A1G9U9K4_9EURY</name>
<keyword evidence="2" id="KW-1185">Reference proteome</keyword>
<evidence type="ECO:0000313" key="1">
    <source>
        <dbReference type="EMBL" id="SDM56621.1"/>
    </source>
</evidence>
<dbReference type="OrthoDB" id="179978at2157"/>
<gene>
    <name evidence="1" type="ORF">SAMN04487949_2104</name>
</gene>
<dbReference type="InterPro" id="IPR043825">
    <property type="entry name" value="DUF5802"/>
</dbReference>
<dbReference type="AlphaFoldDB" id="A0A1G9U9K4"/>
<reference evidence="2" key="1">
    <citation type="submission" date="2016-10" db="EMBL/GenBank/DDBJ databases">
        <authorList>
            <person name="Varghese N."/>
            <person name="Submissions S."/>
        </authorList>
    </citation>
    <scope>NUCLEOTIDE SEQUENCE [LARGE SCALE GENOMIC DNA]</scope>
    <source>
        <strain evidence="2">CGMCC 1.10119</strain>
    </source>
</reference>
<dbReference type="STRING" id="660521.SAMN04487949_2104"/>
<evidence type="ECO:0000313" key="2">
    <source>
        <dbReference type="Proteomes" id="UP000199451"/>
    </source>
</evidence>
<protein>
    <submittedName>
        <fullName evidence="1">Uncharacterized protein</fullName>
    </submittedName>
</protein>
<sequence>MFERFSSSYYLGEMFVEPHDGDHALMARPEHEQVNRQLYTSGEGVEPLDTPLVMKLDRTHFPVLGDDGIPAGTLVVPRTVAPADGLPTSREVFLARAERASELLRYAGYRVGDSRDAA</sequence>
<dbReference type="RefSeq" id="WP_089697397.1">
    <property type="nucleotide sequence ID" value="NZ_FNHL01000002.1"/>
</dbReference>